<dbReference type="InterPro" id="IPR041726">
    <property type="entry name" value="ACAD10_11_N"/>
</dbReference>
<comment type="cofactor">
    <cofactor evidence="1">
        <name>FAD</name>
        <dbReference type="ChEBI" id="CHEBI:57692"/>
    </cofactor>
</comment>
<feature type="domain" description="Aminoglycoside phosphotransferase" evidence="11">
    <location>
        <begin position="45"/>
        <end position="266"/>
    </location>
</feature>
<dbReference type="Gene3D" id="3.90.1200.10">
    <property type="match status" value="1"/>
</dbReference>
<dbReference type="SUPFAM" id="SSF56645">
    <property type="entry name" value="Acyl-CoA dehydrogenase NM domain-like"/>
    <property type="match status" value="1"/>
</dbReference>
<evidence type="ECO:0000259" key="11">
    <source>
        <dbReference type="Pfam" id="PF01636"/>
    </source>
</evidence>
<comment type="subcellular location">
    <subcellularLocation>
        <location evidence="2">Peroxisome</location>
    </subcellularLocation>
</comment>
<dbReference type="InterPro" id="IPR006091">
    <property type="entry name" value="Acyl-CoA_Oxase/DH_mid-dom"/>
</dbReference>
<dbReference type="SUPFAM" id="SSF56112">
    <property type="entry name" value="Protein kinase-like (PK-like)"/>
    <property type="match status" value="1"/>
</dbReference>
<keyword evidence="9" id="KW-0576">Peroxisome</keyword>
<protein>
    <recommendedName>
        <fullName evidence="15">Acyl-CoA dehydrogenase</fullName>
    </recommendedName>
</protein>
<name>A0A8S1IJU9_9CHLO</name>
<evidence type="ECO:0000259" key="10">
    <source>
        <dbReference type="Pfam" id="PF00441"/>
    </source>
</evidence>
<dbReference type="InterPro" id="IPR036250">
    <property type="entry name" value="AcylCo_DH-like_C"/>
</dbReference>
<evidence type="ECO:0000256" key="8">
    <source>
        <dbReference type="ARBA" id="ARBA00023098"/>
    </source>
</evidence>
<evidence type="ECO:0000256" key="1">
    <source>
        <dbReference type="ARBA" id="ARBA00001974"/>
    </source>
</evidence>
<evidence type="ECO:0000256" key="6">
    <source>
        <dbReference type="ARBA" id="ARBA00022832"/>
    </source>
</evidence>
<comment type="caution">
    <text evidence="13">The sequence shown here is derived from an EMBL/GenBank/DDBJ whole genome shotgun (WGS) entry which is preliminary data.</text>
</comment>
<evidence type="ECO:0000256" key="3">
    <source>
        <dbReference type="ARBA" id="ARBA00009347"/>
    </source>
</evidence>
<accession>A0A8S1IJU9</accession>
<dbReference type="Gene3D" id="2.40.110.10">
    <property type="entry name" value="Butyryl-CoA Dehydrogenase, subunit A, domain 2"/>
    <property type="match status" value="1"/>
</dbReference>
<dbReference type="Gene3D" id="3.30.200.20">
    <property type="entry name" value="Phosphorylase Kinase, domain 1"/>
    <property type="match status" value="1"/>
</dbReference>
<dbReference type="Gene3D" id="1.10.540.10">
    <property type="entry name" value="Acyl-CoA dehydrogenase/oxidase, N-terminal domain"/>
    <property type="match status" value="1"/>
</dbReference>
<keyword evidence="4" id="KW-0285">Flavoprotein</keyword>
<keyword evidence="5" id="KW-0274">FAD</keyword>
<evidence type="ECO:0000256" key="2">
    <source>
        <dbReference type="ARBA" id="ARBA00004275"/>
    </source>
</evidence>
<dbReference type="Gene3D" id="1.20.140.10">
    <property type="entry name" value="Butyryl-CoA Dehydrogenase, subunit A, domain 3"/>
    <property type="match status" value="1"/>
</dbReference>
<dbReference type="AlphaFoldDB" id="A0A8S1IJU9"/>
<evidence type="ECO:0000313" key="13">
    <source>
        <dbReference type="EMBL" id="CAD7694966.1"/>
    </source>
</evidence>
<dbReference type="FunFam" id="2.40.110.10:FF:000002">
    <property type="entry name" value="Acyl-CoA dehydrogenase fadE12"/>
    <property type="match status" value="1"/>
</dbReference>
<dbReference type="PANTHER" id="PTHR48083">
    <property type="entry name" value="MEDIUM-CHAIN SPECIFIC ACYL-COA DEHYDROGENASE, MITOCHONDRIAL-RELATED"/>
    <property type="match status" value="1"/>
</dbReference>
<dbReference type="PANTHER" id="PTHR48083:SF13">
    <property type="entry name" value="ACYL-COA DEHYDROGENASE FAMILY MEMBER 11"/>
    <property type="match status" value="1"/>
</dbReference>
<dbReference type="InterPro" id="IPR009100">
    <property type="entry name" value="AcylCoA_DH/oxidase_NM_dom_sf"/>
</dbReference>
<evidence type="ECO:0000259" key="12">
    <source>
        <dbReference type="Pfam" id="PF02770"/>
    </source>
</evidence>
<keyword evidence="6" id="KW-0276">Fatty acid metabolism</keyword>
<comment type="similarity">
    <text evidence="3">Belongs to the acyl-CoA dehydrogenase family.</text>
</comment>
<sequence>MAFETSSNTHVPSPVLAIDEGRLLDYLADNVPSFMNVQRLVVLMFDHGRSNPTYLIKTGAKQYVLRKKPPGQLLPSAHKIEREYQVIAALQDTRVPVPRAICLCNQAAVIGTPFYVMEHVQGTIFVDPNLPSLSSSQRRAVYWQMAAALASLHDVKPSDVGLGRFGHPTGYCRRQVERWWKQYRASVADVASDEVTQLKQWLESNIPRDDGLQKAGHITHGDFRIDNLVFSNEDEPRVKAILDWELSTLGDPWADVAYSCLQYYGPRSSPLAGISSPCPDGIPTEDEYVGWYCSMRGVKKPSRQQWAFYAALALFRIAAITQGVYARALQGNGVSEGDQIANFPKVVDALACRALEIIRLQDTAQPASRKSELQISALGKPSVSGTGFDAPPRVRTLAASLHRFMEETVLPAEEVLNAHACSPERWAMPPVMQELKRKAKQQRLWNLWLPSHMASEIRDVVSQGRSKDEADLLLGPCLSNLEYSHLSEIMGSSQWAPEVFNCSAPDTGNMELLARFGSPEQQRKWLIPLLDGSIRSCFAMTEKAVASSDATNIQSSIVRDGDWYVVSGRKWWISGAMHPLCRICIFMGKTNLQASTYRQQSMVLVPMETPGVKVLRPMLVFGCDDAHVGHAEIDFNGVRVPKENLIWGEGRGFEMAQSRLGPGRLHHCMRLVGMAERGVELMVQRAKGRSAFGQPLAENAAVQAVIAKARVDVEAARLMVLSAADALDKVGIKGARHKISEAKVMVPLAAQRVLDAAMQLHGGTGVSDDTPLARLWVQARTLRIADGPDEVHLLSIAKAELRRRSRL</sequence>
<gene>
    <name evidence="13" type="ORF">OSTQU699_LOCUS327</name>
</gene>
<proteinExistence type="inferred from homology"/>
<keyword evidence="8" id="KW-0443">Lipid metabolism</keyword>
<dbReference type="InterPro" id="IPR009075">
    <property type="entry name" value="AcylCo_DH/oxidase_C"/>
</dbReference>
<evidence type="ECO:0008006" key="15">
    <source>
        <dbReference type="Google" id="ProtNLM"/>
    </source>
</evidence>
<dbReference type="CDD" id="cd05154">
    <property type="entry name" value="ACAD10_11_N-like"/>
    <property type="match status" value="1"/>
</dbReference>
<dbReference type="Pfam" id="PF01636">
    <property type="entry name" value="APH"/>
    <property type="match status" value="1"/>
</dbReference>
<organism evidence="13 14">
    <name type="scientific">Ostreobium quekettii</name>
    <dbReference type="NCBI Taxonomy" id="121088"/>
    <lineage>
        <taxon>Eukaryota</taxon>
        <taxon>Viridiplantae</taxon>
        <taxon>Chlorophyta</taxon>
        <taxon>core chlorophytes</taxon>
        <taxon>Ulvophyceae</taxon>
        <taxon>TCBD clade</taxon>
        <taxon>Bryopsidales</taxon>
        <taxon>Ostreobineae</taxon>
        <taxon>Ostreobiaceae</taxon>
        <taxon>Ostreobium</taxon>
    </lineage>
</organism>
<evidence type="ECO:0000313" key="14">
    <source>
        <dbReference type="Proteomes" id="UP000708148"/>
    </source>
</evidence>
<keyword evidence="14" id="KW-1185">Reference proteome</keyword>
<feature type="domain" description="Acyl-CoA oxidase/dehydrogenase middle" evidence="12">
    <location>
        <begin position="537"/>
        <end position="633"/>
    </location>
</feature>
<dbReference type="InterPro" id="IPR046373">
    <property type="entry name" value="Acyl-CoA_Oxase/DH_mid-dom_sf"/>
</dbReference>
<evidence type="ECO:0000256" key="9">
    <source>
        <dbReference type="ARBA" id="ARBA00023140"/>
    </source>
</evidence>
<dbReference type="InterPro" id="IPR037069">
    <property type="entry name" value="AcylCoA_DH/ox_N_sf"/>
</dbReference>
<dbReference type="InterPro" id="IPR050741">
    <property type="entry name" value="Acyl-CoA_dehydrogenase"/>
</dbReference>
<dbReference type="GO" id="GO:0050660">
    <property type="term" value="F:flavin adenine dinucleotide binding"/>
    <property type="evidence" value="ECO:0007669"/>
    <property type="project" value="InterPro"/>
</dbReference>
<evidence type="ECO:0000256" key="7">
    <source>
        <dbReference type="ARBA" id="ARBA00023002"/>
    </source>
</evidence>
<dbReference type="GO" id="GO:0033539">
    <property type="term" value="P:fatty acid beta-oxidation using acyl-CoA dehydrogenase"/>
    <property type="evidence" value="ECO:0007669"/>
    <property type="project" value="TreeGrafter"/>
</dbReference>
<evidence type="ECO:0000256" key="4">
    <source>
        <dbReference type="ARBA" id="ARBA00022630"/>
    </source>
</evidence>
<dbReference type="Pfam" id="PF02770">
    <property type="entry name" value="Acyl-CoA_dh_M"/>
    <property type="match status" value="1"/>
</dbReference>
<dbReference type="Pfam" id="PF00441">
    <property type="entry name" value="Acyl-CoA_dh_1"/>
    <property type="match status" value="1"/>
</dbReference>
<dbReference type="InterPro" id="IPR002575">
    <property type="entry name" value="Aminoglycoside_PTrfase"/>
</dbReference>
<dbReference type="SUPFAM" id="SSF47203">
    <property type="entry name" value="Acyl-CoA dehydrogenase C-terminal domain-like"/>
    <property type="match status" value="1"/>
</dbReference>
<dbReference type="InterPro" id="IPR011009">
    <property type="entry name" value="Kinase-like_dom_sf"/>
</dbReference>
<dbReference type="OrthoDB" id="434771at2759"/>
<dbReference type="GO" id="GO:0005777">
    <property type="term" value="C:peroxisome"/>
    <property type="evidence" value="ECO:0007669"/>
    <property type="project" value="UniProtKB-SubCell"/>
</dbReference>
<dbReference type="GO" id="GO:0003995">
    <property type="term" value="F:acyl-CoA dehydrogenase activity"/>
    <property type="evidence" value="ECO:0007669"/>
    <property type="project" value="TreeGrafter"/>
</dbReference>
<dbReference type="EMBL" id="CAJHUC010000288">
    <property type="protein sequence ID" value="CAD7694966.1"/>
    <property type="molecule type" value="Genomic_DNA"/>
</dbReference>
<reference evidence="13" key="1">
    <citation type="submission" date="2020-12" db="EMBL/GenBank/DDBJ databases">
        <authorList>
            <person name="Iha C."/>
        </authorList>
    </citation>
    <scope>NUCLEOTIDE SEQUENCE</scope>
</reference>
<feature type="domain" description="Acyl-CoA dehydrogenase/oxidase C-terminal" evidence="10">
    <location>
        <begin position="650"/>
        <end position="799"/>
    </location>
</feature>
<dbReference type="Proteomes" id="UP000708148">
    <property type="component" value="Unassembled WGS sequence"/>
</dbReference>
<evidence type="ECO:0000256" key="5">
    <source>
        <dbReference type="ARBA" id="ARBA00022827"/>
    </source>
</evidence>
<keyword evidence="7" id="KW-0560">Oxidoreductase</keyword>